<name>A0A382LVP7_9ZZZZ</name>
<feature type="non-terminal residue" evidence="2">
    <location>
        <position position="393"/>
    </location>
</feature>
<feature type="compositionally biased region" description="Acidic residues" evidence="1">
    <location>
        <begin position="23"/>
        <end position="32"/>
    </location>
</feature>
<organism evidence="2">
    <name type="scientific">marine metagenome</name>
    <dbReference type="NCBI Taxonomy" id="408172"/>
    <lineage>
        <taxon>unclassified sequences</taxon>
        <taxon>metagenomes</taxon>
        <taxon>ecological metagenomes</taxon>
    </lineage>
</organism>
<proteinExistence type="predicted"/>
<gene>
    <name evidence="2" type="ORF">METZ01_LOCUS293472</name>
</gene>
<evidence type="ECO:0000313" key="2">
    <source>
        <dbReference type="EMBL" id="SVC40618.1"/>
    </source>
</evidence>
<feature type="region of interest" description="Disordered" evidence="1">
    <location>
        <begin position="59"/>
        <end position="83"/>
    </location>
</feature>
<protein>
    <submittedName>
        <fullName evidence="2">Uncharacterized protein</fullName>
    </submittedName>
</protein>
<reference evidence="2" key="1">
    <citation type="submission" date="2018-05" db="EMBL/GenBank/DDBJ databases">
        <authorList>
            <person name="Lanie J.A."/>
            <person name="Ng W.-L."/>
            <person name="Kazmierczak K.M."/>
            <person name="Andrzejewski T.M."/>
            <person name="Davidsen T.M."/>
            <person name="Wayne K.J."/>
            <person name="Tettelin H."/>
            <person name="Glass J.I."/>
            <person name="Rusch D."/>
            <person name="Podicherti R."/>
            <person name="Tsui H.-C.T."/>
            <person name="Winkler M.E."/>
        </authorList>
    </citation>
    <scope>NUCLEOTIDE SEQUENCE</scope>
</reference>
<dbReference type="EMBL" id="UINC01089480">
    <property type="protein sequence ID" value="SVC40618.1"/>
    <property type="molecule type" value="Genomic_DNA"/>
</dbReference>
<evidence type="ECO:0000256" key="1">
    <source>
        <dbReference type="SAM" id="MobiDB-lite"/>
    </source>
</evidence>
<feature type="non-terminal residue" evidence="2">
    <location>
        <position position="1"/>
    </location>
</feature>
<accession>A0A382LVP7</accession>
<feature type="region of interest" description="Disordered" evidence="1">
    <location>
        <begin position="1"/>
        <end position="44"/>
    </location>
</feature>
<dbReference type="AlphaFoldDB" id="A0A382LVP7"/>
<sequence length="393" mass="41486">VEVDAADIDGATEAFREVAEGPNTEEENDSAEETSSRPLDYSGLSEVEIRISGGAVVRLNGQAEPDDPGPIPSRPGSSAKPDLDLSNLYTNDGLLGGDPIPNRVDAMLVPGESAAGGLPDLGGRLGLESTGLVVPLVERAMTLSQPNARPTMVLVGTENRLTDQLADSGHIDVAGLAPAEGLIQLVPEAFGSKSALVITGGDSLGAVRALEQVALSFPYLGERGKDRPTLEDVEQELWNALAGYSPVGQSAIGLYKLGLIGNQLRDLDLASAHVLISVEKADPALAGYLRTKAAAALRLPADAIEIEVDDRDVQNAATIYEAEVTIPSETDQFWSLLRDRVLPAVSRGSPVRLEARLSEPPEVRERVSAQARRELIEAGADPERTEVLVLSAF</sequence>